<dbReference type="GO" id="GO:0005506">
    <property type="term" value="F:iron ion binding"/>
    <property type="evidence" value="ECO:0007669"/>
    <property type="project" value="UniProtKB-UniRule"/>
</dbReference>
<feature type="binding site" evidence="8">
    <location>
        <position position="333"/>
    </location>
    <ligand>
        <name>4-imidazolone-5-propanoate</name>
        <dbReference type="ChEBI" id="CHEBI:77893"/>
    </ligand>
</feature>
<dbReference type="OrthoDB" id="9807210at2"/>
<reference evidence="11 12" key="1">
    <citation type="submission" date="2019-07" db="EMBL/GenBank/DDBJ databases">
        <title>Genomic Encyclopedia of Type Strains, Phase I: the one thousand microbial genomes (KMG-I) project.</title>
        <authorList>
            <person name="Kyrpides N."/>
        </authorList>
    </citation>
    <scope>NUCLEOTIDE SEQUENCE [LARGE SCALE GENOMIC DNA]</scope>
    <source>
        <strain evidence="11 12">DSM 16647</strain>
    </source>
</reference>
<feature type="binding site" evidence="8">
    <location>
        <position position="254"/>
    </location>
    <ligand>
        <name>Zn(2+)</name>
        <dbReference type="ChEBI" id="CHEBI:29105"/>
    </ligand>
</feature>
<comment type="pathway">
    <text evidence="8">Amino-acid degradation; L-histidine degradation into L-glutamate; N-formimidoyl-L-glutamate from L-histidine: step 3/3.</text>
</comment>
<evidence type="ECO:0000256" key="4">
    <source>
        <dbReference type="ARBA" id="ARBA00022801"/>
    </source>
</evidence>
<evidence type="ECO:0000256" key="3">
    <source>
        <dbReference type="ARBA" id="ARBA00022723"/>
    </source>
</evidence>
<evidence type="ECO:0000313" key="12">
    <source>
        <dbReference type="Proteomes" id="UP000322294"/>
    </source>
</evidence>
<feature type="domain" description="Amidohydrolase 3" evidence="10">
    <location>
        <begin position="68"/>
        <end position="94"/>
    </location>
</feature>
<dbReference type="FunFam" id="3.20.20.140:FF:000007">
    <property type="entry name" value="Imidazolonepropionase"/>
    <property type="match status" value="1"/>
</dbReference>
<dbReference type="SUPFAM" id="SSF51338">
    <property type="entry name" value="Composite domain of metallo-dependent hydrolases"/>
    <property type="match status" value="1"/>
</dbReference>
<dbReference type="GO" id="GO:0050480">
    <property type="term" value="F:imidazolonepropionase activity"/>
    <property type="evidence" value="ECO:0007669"/>
    <property type="project" value="UniProtKB-UniRule"/>
</dbReference>
<sequence>MTGNSPDLLIKNIGVLATPVGNCAAGGDGQSDIQFIENAFITVKDGVITVVGSAENLAHIIPGEKTVVIDAGGKLVTPGLVDSHTHLVFSGWRQKELSLKLKGMKYLEILKMGGGILNTVRNTRKASLDELVANGMKSLDRMLEHGTTTCEAKSGYGLNLEDELKSLMAIKEMDRYHPVDVVPTFMGAHAVPEEYRENKKEYLRLVVEEMIPRVARDKLAEFCDVFCEEGVFDIEESRYILECGRAHGLVPKLHADEITPMGGARLAAEVGALSAEHLIYATDDGIRAMAEAGTIAVLLPGTSFYLGESFARARTMIEAGVPVALATDFNPGSSPTESLQLVMNIACLKYRMTPEEVLTAVTLNAAAAINRASITGTIEVGKLADIVIWDAPDLDFIFYHYGVNLVRTVIKKGRVVVQKQERQEDQNAAFGVPH</sequence>
<gene>
    <name evidence="8" type="primary">hutI</name>
    <name evidence="11" type="ORF">LZ11_00323</name>
</gene>
<dbReference type="InterPro" id="IPR032466">
    <property type="entry name" value="Metal_Hydrolase"/>
</dbReference>
<feature type="binding site" evidence="8">
    <location>
        <position position="257"/>
    </location>
    <ligand>
        <name>4-imidazolone-5-propanoate</name>
        <dbReference type="ChEBI" id="CHEBI:77893"/>
    </ligand>
</feature>
<dbReference type="Pfam" id="PF01979">
    <property type="entry name" value="Amidohydro_1"/>
    <property type="match status" value="1"/>
</dbReference>
<feature type="binding site" evidence="8">
    <location>
        <position position="330"/>
    </location>
    <ligand>
        <name>N-formimidoyl-L-glutamate</name>
        <dbReference type="ChEBI" id="CHEBI:58928"/>
    </ligand>
</feature>
<dbReference type="Gene3D" id="3.20.20.140">
    <property type="entry name" value="Metal-dependent hydrolases"/>
    <property type="match status" value="1"/>
</dbReference>
<evidence type="ECO:0000256" key="6">
    <source>
        <dbReference type="ARBA" id="ARBA00022833"/>
    </source>
</evidence>
<organism evidence="11 12">
    <name type="scientific">Thermosediminibacter litoriperuensis</name>
    <dbReference type="NCBI Taxonomy" id="291989"/>
    <lineage>
        <taxon>Bacteria</taxon>
        <taxon>Bacillati</taxon>
        <taxon>Bacillota</taxon>
        <taxon>Clostridia</taxon>
        <taxon>Thermosediminibacterales</taxon>
        <taxon>Thermosediminibacteraceae</taxon>
        <taxon>Thermosediminibacter</taxon>
    </lineage>
</organism>
<dbReference type="EC" id="3.5.2.7" evidence="1 8"/>
<evidence type="ECO:0000256" key="7">
    <source>
        <dbReference type="ARBA" id="ARBA00023004"/>
    </source>
</evidence>
<feature type="binding site" evidence="8">
    <location>
        <position position="86"/>
    </location>
    <ligand>
        <name>Fe(3+)</name>
        <dbReference type="ChEBI" id="CHEBI:29034"/>
    </ligand>
</feature>
<feature type="binding site" evidence="8">
    <location>
        <position position="156"/>
    </location>
    <ligand>
        <name>4-imidazolone-5-propanoate</name>
        <dbReference type="ChEBI" id="CHEBI:77893"/>
    </ligand>
</feature>
<evidence type="ECO:0000256" key="1">
    <source>
        <dbReference type="ARBA" id="ARBA00012864"/>
    </source>
</evidence>
<comment type="catalytic activity">
    <reaction evidence="8">
        <text>4-imidazolone-5-propanoate + H2O = N-formimidoyl-L-glutamate</text>
        <dbReference type="Rhea" id="RHEA:23660"/>
        <dbReference type="ChEBI" id="CHEBI:15377"/>
        <dbReference type="ChEBI" id="CHEBI:58928"/>
        <dbReference type="ChEBI" id="CHEBI:77893"/>
        <dbReference type="EC" id="3.5.2.7"/>
    </reaction>
</comment>
<feature type="binding site" evidence="8">
    <location>
        <position position="86"/>
    </location>
    <ligand>
        <name>Zn(2+)</name>
        <dbReference type="ChEBI" id="CHEBI:29105"/>
    </ligand>
</feature>
<evidence type="ECO:0000313" key="11">
    <source>
        <dbReference type="EMBL" id="TYP58478.1"/>
    </source>
</evidence>
<dbReference type="UniPathway" id="UPA00379">
    <property type="reaction ID" value="UER00551"/>
</dbReference>
<comment type="caution">
    <text evidence="11">The sequence shown here is derived from an EMBL/GenBank/DDBJ whole genome shotgun (WGS) entry which is preliminary data.</text>
</comment>
<dbReference type="Proteomes" id="UP000322294">
    <property type="component" value="Unassembled WGS sequence"/>
</dbReference>
<accession>A0A5S5AX89</accession>
<dbReference type="InterPro" id="IPR006680">
    <property type="entry name" value="Amidohydro-rel"/>
</dbReference>
<dbReference type="EMBL" id="VNHO01000003">
    <property type="protein sequence ID" value="TYP58478.1"/>
    <property type="molecule type" value="Genomic_DNA"/>
</dbReference>
<dbReference type="GO" id="GO:0019557">
    <property type="term" value="P:L-histidine catabolic process to glutamate and formate"/>
    <property type="evidence" value="ECO:0007669"/>
    <property type="project" value="UniProtKB-UniPathway"/>
</dbReference>
<keyword evidence="5 8" id="KW-0369">Histidine metabolism</keyword>
<evidence type="ECO:0000256" key="8">
    <source>
        <dbReference type="HAMAP-Rule" id="MF_00372"/>
    </source>
</evidence>
<dbReference type="AlphaFoldDB" id="A0A5S5AX89"/>
<feature type="binding site" evidence="8">
    <location>
        <position position="156"/>
    </location>
    <ligand>
        <name>N-formimidoyl-L-glutamate</name>
        <dbReference type="ChEBI" id="CHEBI:58928"/>
    </ligand>
</feature>
<keyword evidence="12" id="KW-1185">Reference proteome</keyword>
<dbReference type="InterPro" id="IPR005920">
    <property type="entry name" value="HutI"/>
</dbReference>
<comment type="cofactor">
    <cofactor evidence="8">
        <name>Zn(2+)</name>
        <dbReference type="ChEBI" id="CHEBI:29105"/>
    </cofactor>
    <cofactor evidence="8">
        <name>Fe(3+)</name>
        <dbReference type="ChEBI" id="CHEBI:29034"/>
    </cofactor>
    <text evidence="8">Binds 1 zinc or iron ion per subunit.</text>
</comment>
<keyword evidence="4 8" id="KW-0378">Hydrolase</keyword>
<dbReference type="HAMAP" id="MF_00372">
    <property type="entry name" value="HutI"/>
    <property type="match status" value="1"/>
</dbReference>
<feature type="binding site" evidence="8">
    <location>
        <position position="84"/>
    </location>
    <ligand>
        <name>Fe(3+)</name>
        <dbReference type="ChEBI" id="CHEBI:29034"/>
    </ligand>
</feature>
<dbReference type="Gene3D" id="2.30.40.10">
    <property type="entry name" value="Urease, subunit C, domain 1"/>
    <property type="match status" value="1"/>
</dbReference>
<evidence type="ECO:0000256" key="5">
    <source>
        <dbReference type="ARBA" id="ARBA00022808"/>
    </source>
</evidence>
<protein>
    <recommendedName>
        <fullName evidence="1 8">Imidazolonepropionase</fullName>
        <ecNumber evidence="1 8">3.5.2.7</ecNumber>
    </recommendedName>
    <alternativeName>
        <fullName evidence="8">Imidazolone-5-propionate hydrolase</fullName>
    </alternativeName>
</protein>
<dbReference type="RefSeq" id="WP_148866008.1">
    <property type="nucleotide sequence ID" value="NZ_VNHO01000003.1"/>
</dbReference>
<feature type="binding site" evidence="8">
    <location>
        <position position="328"/>
    </location>
    <ligand>
        <name>Zn(2+)</name>
        <dbReference type="ChEBI" id="CHEBI:29105"/>
    </ligand>
</feature>
<evidence type="ECO:0000259" key="9">
    <source>
        <dbReference type="Pfam" id="PF01979"/>
    </source>
</evidence>
<dbReference type="InterPro" id="IPR013108">
    <property type="entry name" value="Amidohydro_3"/>
</dbReference>
<feature type="binding site" evidence="8">
    <location>
        <position position="84"/>
    </location>
    <ligand>
        <name>Zn(2+)</name>
        <dbReference type="ChEBI" id="CHEBI:29105"/>
    </ligand>
</feature>
<feature type="binding site" evidence="8">
    <location>
        <position position="328"/>
    </location>
    <ligand>
        <name>Fe(3+)</name>
        <dbReference type="ChEBI" id="CHEBI:29034"/>
    </ligand>
</feature>
<feature type="binding site" evidence="8">
    <location>
        <position position="332"/>
    </location>
    <ligand>
        <name>N-formimidoyl-L-glutamate</name>
        <dbReference type="ChEBI" id="CHEBI:58928"/>
    </ligand>
</feature>
<keyword evidence="7 8" id="KW-0408">Iron</keyword>
<comment type="subcellular location">
    <subcellularLocation>
        <location evidence="8">Cytoplasm</location>
    </subcellularLocation>
</comment>
<dbReference type="GO" id="GO:0008270">
    <property type="term" value="F:zinc ion binding"/>
    <property type="evidence" value="ECO:0007669"/>
    <property type="project" value="UniProtKB-UniRule"/>
</dbReference>
<dbReference type="GO" id="GO:0005737">
    <property type="term" value="C:cytoplasm"/>
    <property type="evidence" value="ECO:0007669"/>
    <property type="project" value="UniProtKB-SubCell"/>
</dbReference>
<dbReference type="PANTHER" id="PTHR42752">
    <property type="entry name" value="IMIDAZOLONEPROPIONASE"/>
    <property type="match status" value="1"/>
</dbReference>
<dbReference type="Pfam" id="PF07969">
    <property type="entry name" value="Amidohydro_3"/>
    <property type="match status" value="1"/>
</dbReference>
<comment type="similarity">
    <text evidence="8">Belongs to the metallo-dependent hydrolases superfamily. HutI family.</text>
</comment>
<feature type="binding site" evidence="8">
    <location>
        <position position="93"/>
    </location>
    <ligand>
        <name>4-imidazolone-5-propanoate</name>
        <dbReference type="ChEBI" id="CHEBI:77893"/>
    </ligand>
</feature>
<feature type="binding site" evidence="8">
    <location>
        <position position="189"/>
    </location>
    <ligand>
        <name>4-imidazolone-5-propanoate</name>
        <dbReference type="ChEBI" id="CHEBI:77893"/>
    </ligand>
</feature>
<feature type="domain" description="Amidohydrolase-related" evidence="9">
    <location>
        <begin position="273"/>
        <end position="416"/>
    </location>
</feature>
<dbReference type="InterPro" id="IPR011059">
    <property type="entry name" value="Metal-dep_hydrolase_composite"/>
</dbReference>
<keyword evidence="2 8" id="KW-0963">Cytoplasm</keyword>
<evidence type="ECO:0000259" key="10">
    <source>
        <dbReference type="Pfam" id="PF07969"/>
    </source>
</evidence>
<dbReference type="CDD" id="cd01296">
    <property type="entry name" value="Imidazolone-5PH"/>
    <property type="match status" value="1"/>
</dbReference>
<feature type="binding site" evidence="8">
    <location>
        <position position="254"/>
    </location>
    <ligand>
        <name>Fe(3+)</name>
        <dbReference type="ChEBI" id="CHEBI:29034"/>
    </ligand>
</feature>
<dbReference type="NCBIfam" id="TIGR01224">
    <property type="entry name" value="hutI"/>
    <property type="match status" value="1"/>
</dbReference>
<keyword evidence="3 8" id="KW-0479">Metal-binding</keyword>
<evidence type="ECO:0000256" key="2">
    <source>
        <dbReference type="ARBA" id="ARBA00022490"/>
    </source>
</evidence>
<comment type="function">
    <text evidence="8">Catalyzes the hydrolytic cleavage of the carbon-nitrogen bond in imidazolone-5-propanoate to yield N-formimidoyl-L-glutamate. It is the third step in the universal histidine degradation pathway.</text>
</comment>
<dbReference type="PANTHER" id="PTHR42752:SF1">
    <property type="entry name" value="IMIDAZOLONEPROPIONASE-RELATED"/>
    <property type="match status" value="1"/>
</dbReference>
<dbReference type="GO" id="GO:0019556">
    <property type="term" value="P:L-histidine catabolic process to glutamate and formamide"/>
    <property type="evidence" value="ECO:0007669"/>
    <property type="project" value="UniProtKB-UniRule"/>
</dbReference>
<keyword evidence="6 8" id="KW-0862">Zinc</keyword>
<dbReference type="SUPFAM" id="SSF51556">
    <property type="entry name" value="Metallo-dependent hydrolases"/>
    <property type="match status" value="1"/>
</dbReference>
<name>A0A5S5AX89_9FIRM</name>
<proteinExistence type="inferred from homology"/>